<reference evidence="1" key="1">
    <citation type="journal article" date="2021" name="Proc. Natl. Acad. Sci. U.S.A.">
        <title>A Catalog of Tens of Thousands of Viruses from Human Metagenomes Reveals Hidden Associations with Chronic Diseases.</title>
        <authorList>
            <person name="Tisza M.J."/>
            <person name="Buck C.B."/>
        </authorList>
    </citation>
    <scope>NUCLEOTIDE SEQUENCE</scope>
    <source>
        <strain evidence="1">CtMsr1</strain>
    </source>
</reference>
<organism evidence="1">
    <name type="scientific">Siphoviridae sp. ctMsr1</name>
    <dbReference type="NCBI Taxonomy" id="2826264"/>
    <lineage>
        <taxon>Viruses</taxon>
        <taxon>Duplodnaviria</taxon>
        <taxon>Heunggongvirae</taxon>
        <taxon>Uroviricota</taxon>
        <taxon>Caudoviricetes</taxon>
    </lineage>
</organism>
<proteinExistence type="predicted"/>
<accession>A0A8S5LVA5</accession>
<name>A0A8S5LVA5_9CAUD</name>
<dbReference type="EMBL" id="BK014744">
    <property type="protein sequence ID" value="DAD73791.1"/>
    <property type="molecule type" value="Genomic_DNA"/>
</dbReference>
<evidence type="ECO:0000313" key="1">
    <source>
        <dbReference type="EMBL" id="DAD73791.1"/>
    </source>
</evidence>
<protein>
    <submittedName>
        <fullName evidence="1">Uncharacterized protein</fullName>
    </submittedName>
</protein>
<sequence length="53" mass="5954">MSDRTRGNAPLVCTCPNGCKFFEAKFSNTTVVERRYSTSPLGYVEKTTTTWSN</sequence>